<name>A0A6P1M958_9FIRM</name>
<dbReference type="Proteomes" id="UP000463883">
    <property type="component" value="Chromosome"/>
</dbReference>
<evidence type="ECO:0000313" key="3">
    <source>
        <dbReference type="Proteomes" id="UP000463883"/>
    </source>
</evidence>
<dbReference type="EMBL" id="CP047591">
    <property type="protein sequence ID" value="QHI71269.1"/>
    <property type="molecule type" value="Genomic_DNA"/>
</dbReference>
<organism evidence="2 3">
    <name type="scientific">Aminipila terrae</name>
    <dbReference type="NCBI Taxonomy" id="2697030"/>
    <lineage>
        <taxon>Bacteria</taxon>
        <taxon>Bacillati</taxon>
        <taxon>Bacillota</taxon>
        <taxon>Clostridia</taxon>
        <taxon>Peptostreptococcales</taxon>
        <taxon>Anaerovoracaceae</taxon>
        <taxon>Aminipila</taxon>
    </lineage>
</organism>
<feature type="chain" id="PRO_5026701409" evidence="1">
    <location>
        <begin position="25"/>
        <end position="132"/>
    </location>
</feature>
<sequence length="132" mass="13735">MKKSVIISLVTIIVMVLGISIAMAATNQPGSETDPVVTKSYVDSKTSYSPISLTAGQKLIGGEGAEIILRSGEATAIDNGANGVSDLTVGTDLMTGSQVATNHLLLVPRNDGRGITALTDIWVMVRGTYTIK</sequence>
<keyword evidence="3" id="KW-1185">Reference proteome</keyword>
<feature type="signal peptide" evidence="1">
    <location>
        <begin position="1"/>
        <end position="24"/>
    </location>
</feature>
<dbReference type="KEGG" id="amic:Ami3637_01630"/>
<evidence type="ECO:0000313" key="2">
    <source>
        <dbReference type="EMBL" id="QHI71269.1"/>
    </source>
</evidence>
<dbReference type="RefSeq" id="WP_162361044.1">
    <property type="nucleotide sequence ID" value="NZ_CP047591.1"/>
</dbReference>
<proteinExistence type="predicted"/>
<protein>
    <submittedName>
        <fullName evidence="2">Uncharacterized protein</fullName>
    </submittedName>
</protein>
<accession>A0A6P1M958</accession>
<keyword evidence="1" id="KW-0732">Signal</keyword>
<dbReference type="AlphaFoldDB" id="A0A6P1M958"/>
<reference evidence="2 3" key="1">
    <citation type="submission" date="2020-01" db="EMBL/GenBank/DDBJ databases">
        <title>Genomic analysis of Aminipila sp. CBA3637.</title>
        <authorList>
            <person name="Kim Y.B."/>
            <person name="Roh S.W."/>
        </authorList>
    </citation>
    <scope>NUCLEOTIDE SEQUENCE [LARGE SCALE GENOMIC DNA]</scope>
    <source>
        <strain evidence="2 3">CBA3637</strain>
    </source>
</reference>
<gene>
    <name evidence="2" type="ORF">Ami3637_01630</name>
</gene>
<evidence type="ECO:0000256" key="1">
    <source>
        <dbReference type="SAM" id="SignalP"/>
    </source>
</evidence>